<proteinExistence type="predicted"/>
<protein>
    <submittedName>
        <fullName evidence="2">Uncharacterized protein</fullName>
    </submittedName>
</protein>
<feature type="compositionally biased region" description="Basic and acidic residues" evidence="1">
    <location>
        <begin position="8"/>
        <end position="19"/>
    </location>
</feature>
<feature type="region of interest" description="Disordered" evidence="1">
    <location>
        <begin position="1"/>
        <end position="22"/>
    </location>
</feature>
<sequence>QTAQSAKTEADRTNGDAKAKLSTSLTTAKELVKKLVDSDGKIQQAKTQLNQEIKKVESAIASNNTAAIQALQNPFDTKISEIQNQLTEFNKDKTNKFNELKQTRSQIEAFINANKT</sequence>
<evidence type="ECO:0000256" key="1">
    <source>
        <dbReference type="SAM" id="MobiDB-lite"/>
    </source>
</evidence>
<feature type="non-terminal residue" evidence="2">
    <location>
        <position position="116"/>
    </location>
</feature>
<accession>A0A6A8Q1J5</accession>
<dbReference type="RefSeq" id="WP_160331871.1">
    <property type="nucleotide sequence ID" value="NZ_WMLC01000107.1"/>
</dbReference>
<name>A0A6A8Q1J5_METHO</name>
<reference evidence="2" key="1">
    <citation type="submission" date="2019-11" db="EMBL/GenBank/DDBJ databases">
        <title>Draft genome sequence of Mycoplasma hominis strain MH-1.</title>
        <authorList>
            <person name="Ruan Z."/>
            <person name="Zhang J."/>
            <person name="Xie X."/>
        </authorList>
    </citation>
    <scope>NUCLEOTIDE SEQUENCE</scope>
    <source>
        <strain evidence="2">MH-1</strain>
    </source>
</reference>
<evidence type="ECO:0000313" key="2">
    <source>
        <dbReference type="EMBL" id="MTH76103.1"/>
    </source>
</evidence>
<comment type="caution">
    <text evidence="2">The sequence shown here is derived from an EMBL/GenBank/DDBJ whole genome shotgun (WGS) entry which is preliminary data.</text>
</comment>
<gene>
    <name evidence="2" type="ORF">GLX26_03230</name>
</gene>
<dbReference type="InterPro" id="IPR006864">
    <property type="entry name" value="LMP_rpt"/>
</dbReference>
<organism evidence="2">
    <name type="scientific">Metamycoplasma hominis</name>
    <name type="common">Mycoplasma hominis</name>
    <dbReference type="NCBI Taxonomy" id="2098"/>
    <lineage>
        <taxon>Bacteria</taxon>
        <taxon>Bacillati</taxon>
        <taxon>Mycoplasmatota</taxon>
        <taxon>Mycoplasmoidales</taxon>
        <taxon>Metamycoplasmataceae</taxon>
        <taxon>Metamycoplasma</taxon>
    </lineage>
</organism>
<dbReference type="EMBL" id="WMLC01000107">
    <property type="protein sequence ID" value="MTH76103.1"/>
    <property type="molecule type" value="Genomic_DNA"/>
</dbReference>
<dbReference type="AlphaFoldDB" id="A0A6A8Q1J5"/>
<dbReference type="Pfam" id="PF04778">
    <property type="entry name" value="LMP"/>
    <property type="match status" value="1"/>
</dbReference>
<feature type="non-terminal residue" evidence="2">
    <location>
        <position position="1"/>
    </location>
</feature>